<organism evidence="2 3">
    <name type="scientific">Selenomonas montiformis</name>
    <dbReference type="NCBI Taxonomy" id="2652285"/>
    <lineage>
        <taxon>Bacteria</taxon>
        <taxon>Bacillati</taxon>
        <taxon>Bacillota</taxon>
        <taxon>Negativicutes</taxon>
        <taxon>Selenomonadales</taxon>
        <taxon>Selenomonadaceae</taxon>
        <taxon>Selenomonas</taxon>
    </lineage>
</organism>
<dbReference type="Pfam" id="PF05565">
    <property type="entry name" value="Sipho_Gp157"/>
    <property type="match status" value="1"/>
</dbReference>
<sequence>MSKSIFELSQAFEEILELALDDTMDLDALEEGLKSIECDMTDKCKNGIGLIRELEARRDAMKAESKRLTANARTLDNKISRIKQIYIDGLQAFGKSRIDTTIGRMSIQNNPPALKVTVPEGIPYKGTIPDEYLDVIPEHYELDKAAIKDALKKGEDVPYCHLESGISLRIK</sequence>
<dbReference type="EMBL" id="VUNL01000003">
    <property type="protein sequence ID" value="MSV24201.1"/>
    <property type="molecule type" value="Genomic_DNA"/>
</dbReference>
<protein>
    <submittedName>
        <fullName evidence="2">Siphovirus Gp157 family protein</fullName>
    </submittedName>
</protein>
<gene>
    <name evidence="2" type="ORF">FYJ78_03170</name>
</gene>
<accession>A0A6I2UX12</accession>
<comment type="caution">
    <text evidence="2">The sequence shown here is derived from an EMBL/GenBank/DDBJ whole genome shotgun (WGS) entry which is preliminary data.</text>
</comment>
<evidence type="ECO:0000256" key="1">
    <source>
        <dbReference type="SAM" id="Coils"/>
    </source>
</evidence>
<dbReference type="AlphaFoldDB" id="A0A6I2UX12"/>
<proteinExistence type="predicted"/>
<dbReference type="RefSeq" id="WP_154619975.1">
    <property type="nucleotide sequence ID" value="NZ_VUNL01000003.1"/>
</dbReference>
<evidence type="ECO:0000313" key="2">
    <source>
        <dbReference type="EMBL" id="MSV24201.1"/>
    </source>
</evidence>
<reference evidence="2 3" key="1">
    <citation type="submission" date="2019-08" db="EMBL/GenBank/DDBJ databases">
        <title>In-depth cultivation of the pig gut microbiome towards novel bacterial diversity and tailored functional studies.</title>
        <authorList>
            <person name="Wylensek D."/>
            <person name="Hitch T.C.A."/>
            <person name="Clavel T."/>
        </authorList>
    </citation>
    <scope>NUCLEOTIDE SEQUENCE [LARGE SCALE GENOMIC DNA]</scope>
    <source>
        <strain evidence="3">WCA-380-WT-3B3</strain>
    </source>
</reference>
<dbReference type="InterPro" id="IPR008840">
    <property type="entry name" value="Sipho_Gp157"/>
</dbReference>
<keyword evidence="3" id="KW-1185">Reference proteome</keyword>
<feature type="coiled-coil region" evidence="1">
    <location>
        <begin position="51"/>
        <end position="78"/>
    </location>
</feature>
<keyword evidence="1" id="KW-0175">Coiled coil</keyword>
<dbReference type="Proteomes" id="UP000430222">
    <property type="component" value="Unassembled WGS sequence"/>
</dbReference>
<name>A0A6I2UX12_9FIRM</name>
<evidence type="ECO:0000313" key="3">
    <source>
        <dbReference type="Proteomes" id="UP000430222"/>
    </source>
</evidence>